<organism evidence="3 4">
    <name type="scientific">Butyrivibrio proteoclasticus (strain ATCC 51982 / DSM 14932 / B316)</name>
    <name type="common">Clostridium proteoclasticum</name>
    <dbReference type="NCBI Taxonomy" id="515622"/>
    <lineage>
        <taxon>Bacteria</taxon>
        <taxon>Bacillati</taxon>
        <taxon>Bacillota</taxon>
        <taxon>Clostridia</taxon>
        <taxon>Lachnospirales</taxon>
        <taxon>Lachnospiraceae</taxon>
        <taxon>Butyrivibrio</taxon>
    </lineage>
</organism>
<dbReference type="Pfam" id="PF00300">
    <property type="entry name" value="His_Phos_1"/>
    <property type="match status" value="1"/>
</dbReference>
<feature type="active site" description="Tele-phosphohistidine intermediate" evidence="1">
    <location>
        <position position="9"/>
    </location>
</feature>
<evidence type="ECO:0000256" key="1">
    <source>
        <dbReference type="PIRSR" id="PIRSR613078-1"/>
    </source>
</evidence>
<dbReference type="STRING" id="515622.bpr_I1424"/>
<dbReference type="PANTHER" id="PTHR48100:SF1">
    <property type="entry name" value="HISTIDINE PHOSPHATASE FAMILY PROTEIN-RELATED"/>
    <property type="match status" value="1"/>
</dbReference>
<keyword evidence="4" id="KW-1185">Reference proteome</keyword>
<dbReference type="InterPro" id="IPR013078">
    <property type="entry name" value="His_Pase_superF_clade-1"/>
</dbReference>
<feature type="binding site" evidence="2">
    <location>
        <position position="60"/>
    </location>
    <ligand>
        <name>substrate</name>
    </ligand>
</feature>
<gene>
    <name evidence="3" type="ordered locus">bpr_I1424</name>
</gene>
<feature type="active site" description="Proton donor/acceptor" evidence="1">
    <location>
        <position position="84"/>
    </location>
</feature>
<protein>
    <submittedName>
        <fullName evidence="3">Phosphoglycerate mutase family protein</fullName>
    </submittedName>
</protein>
<dbReference type="InterPro" id="IPR050275">
    <property type="entry name" value="PGM_Phosphatase"/>
</dbReference>
<proteinExistence type="predicted"/>
<evidence type="ECO:0000313" key="4">
    <source>
        <dbReference type="Proteomes" id="UP000001299"/>
    </source>
</evidence>
<dbReference type="GO" id="GO:0005737">
    <property type="term" value="C:cytoplasm"/>
    <property type="evidence" value="ECO:0007669"/>
    <property type="project" value="TreeGrafter"/>
</dbReference>
<reference evidence="3 4" key="1">
    <citation type="journal article" date="2010" name="PLoS ONE">
        <title>The glycobiome of the rumen bacterium Butyrivibrio proteoclasticus B316(T) highlights adaptation to a polysaccharide-rich environment.</title>
        <authorList>
            <person name="Kelly W.J."/>
            <person name="Leahy S.C."/>
            <person name="Altermann E."/>
            <person name="Yeoman C.J."/>
            <person name="Dunne J.C."/>
            <person name="Kong Z."/>
            <person name="Pacheco D.M."/>
            <person name="Li D."/>
            <person name="Noel S.J."/>
            <person name="Moon C.D."/>
            <person name="Cookson A.L."/>
            <person name="Attwood G.T."/>
        </authorList>
    </citation>
    <scope>NUCLEOTIDE SEQUENCE [LARGE SCALE GENOMIC DNA]</scope>
    <source>
        <strain evidence="4">ATCC 51982 / DSM 14932 / B316</strain>
    </source>
</reference>
<dbReference type="CDD" id="cd07067">
    <property type="entry name" value="HP_PGM_like"/>
    <property type="match status" value="1"/>
</dbReference>
<evidence type="ECO:0000313" key="3">
    <source>
        <dbReference type="EMBL" id="ADL34161.1"/>
    </source>
</evidence>
<sequence>MDHFYFVRHGETVWNVENKICGATDIELTERGHLQAIETGRKILDMGIHADIILTSPLVRAKETARHISEITGIPMEVEPRVIEQNFGIWESTPRDGKEFHEAKKDMACRFGTGESMLQMAQRIYNLLDDIKAGDKEVILVAHNGIVRIVESYFRDMNNEEFSSCGIQNCEIKKYIFTNP</sequence>
<feature type="binding site" evidence="2">
    <location>
        <begin position="8"/>
        <end position="15"/>
    </location>
    <ligand>
        <name>substrate</name>
    </ligand>
</feature>
<dbReference type="InterPro" id="IPR029033">
    <property type="entry name" value="His_PPase_superfam"/>
</dbReference>
<dbReference type="Gene3D" id="3.40.50.1240">
    <property type="entry name" value="Phosphoglycerate mutase-like"/>
    <property type="match status" value="1"/>
</dbReference>
<dbReference type="SMART" id="SM00855">
    <property type="entry name" value="PGAM"/>
    <property type="match status" value="1"/>
</dbReference>
<evidence type="ECO:0000256" key="2">
    <source>
        <dbReference type="PIRSR" id="PIRSR613078-2"/>
    </source>
</evidence>
<dbReference type="PANTHER" id="PTHR48100">
    <property type="entry name" value="BROAD-SPECIFICITY PHOSPHATASE YOR283W-RELATED"/>
    <property type="match status" value="1"/>
</dbReference>
<dbReference type="RefSeq" id="WP_013280815.1">
    <property type="nucleotide sequence ID" value="NC_014387.1"/>
</dbReference>
<dbReference type="KEGG" id="bpb:bpr_I1424"/>
<dbReference type="SUPFAM" id="SSF53254">
    <property type="entry name" value="Phosphoglycerate mutase-like"/>
    <property type="match status" value="1"/>
</dbReference>
<name>E0RUX0_BUTPB</name>
<accession>E0RUX0</accession>
<dbReference type="eggNOG" id="COG0406">
    <property type="taxonomic scope" value="Bacteria"/>
</dbReference>
<dbReference type="HOGENOM" id="CLU_033323_9_4_9"/>
<dbReference type="GO" id="GO:0016791">
    <property type="term" value="F:phosphatase activity"/>
    <property type="evidence" value="ECO:0007669"/>
    <property type="project" value="TreeGrafter"/>
</dbReference>
<dbReference type="PIRSF" id="PIRSF000709">
    <property type="entry name" value="6PFK_2-Ptase"/>
    <property type="match status" value="1"/>
</dbReference>
<dbReference type="Proteomes" id="UP000001299">
    <property type="component" value="Chromosome 1"/>
</dbReference>
<dbReference type="AlphaFoldDB" id="E0RUX0"/>
<dbReference type="EMBL" id="CP001810">
    <property type="protein sequence ID" value="ADL34161.1"/>
    <property type="molecule type" value="Genomic_DNA"/>
</dbReference>